<keyword evidence="3" id="KW-0804">Transcription</keyword>
<evidence type="ECO:0000256" key="1">
    <source>
        <dbReference type="ARBA" id="ARBA00023015"/>
    </source>
</evidence>
<keyword evidence="1" id="KW-0805">Transcription regulation</keyword>
<evidence type="ECO:0000256" key="2">
    <source>
        <dbReference type="ARBA" id="ARBA00023125"/>
    </source>
</evidence>
<feature type="domain" description="HTH tetR-type" evidence="5">
    <location>
        <begin position="25"/>
        <end position="85"/>
    </location>
</feature>
<dbReference type="PROSITE" id="PS50977">
    <property type="entry name" value="HTH_TETR_2"/>
    <property type="match status" value="1"/>
</dbReference>
<dbReference type="InterPro" id="IPR036271">
    <property type="entry name" value="Tet_transcr_reg_TetR-rel_C_sf"/>
</dbReference>
<gene>
    <name evidence="6" type="ORF">GCM10022236_38410</name>
</gene>
<dbReference type="InterPro" id="IPR001647">
    <property type="entry name" value="HTH_TetR"/>
</dbReference>
<organism evidence="6 7">
    <name type="scientific">Microlunatus ginsengisoli</name>
    <dbReference type="NCBI Taxonomy" id="363863"/>
    <lineage>
        <taxon>Bacteria</taxon>
        <taxon>Bacillati</taxon>
        <taxon>Actinomycetota</taxon>
        <taxon>Actinomycetes</taxon>
        <taxon>Propionibacteriales</taxon>
        <taxon>Propionibacteriaceae</taxon>
        <taxon>Microlunatus</taxon>
    </lineage>
</organism>
<evidence type="ECO:0000313" key="6">
    <source>
        <dbReference type="EMBL" id="GAA3632196.1"/>
    </source>
</evidence>
<dbReference type="SUPFAM" id="SSF48498">
    <property type="entry name" value="Tetracyclin repressor-like, C-terminal domain"/>
    <property type="match status" value="1"/>
</dbReference>
<dbReference type="PANTHER" id="PTHR30055:SF151">
    <property type="entry name" value="TRANSCRIPTIONAL REGULATORY PROTEIN"/>
    <property type="match status" value="1"/>
</dbReference>
<dbReference type="InterPro" id="IPR004111">
    <property type="entry name" value="Repressor_TetR_C"/>
</dbReference>
<dbReference type="InterPro" id="IPR050109">
    <property type="entry name" value="HTH-type_TetR-like_transc_reg"/>
</dbReference>
<dbReference type="RefSeq" id="WP_344807586.1">
    <property type="nucleotide sequence ID" value="NZ_BAABAB010000029.1"/>
</dbReference>
<keyword evidence="7" id="KW-1185">Reference proteome</keyword>
<evidence type="ECO:0000256" key="4">
    <source>
        <dbReference type="PROSITE-ProRule" id="PRU00335"/>
    </source>
</evidence>
<dbReference type="Pfam" id="PF02909">
    <property type="entry name" value="TetR_C_1"/>
    <property type="match status" value="1"/>
</dbReference>
<dbReference type="Gene3D" id="1.10.357.10">
    <property type="entry name" value="Tetracycline Repressor, domain 2"/>
    <property type="match status" value="1"/>
</dbReference>
<comment type="caution">
    <text evidence="6">The sequence shown here is derived from an EMBL/GenBank/DDBJ whole genome shotgun (WGS) entry which is preliminary data.</text>
</comment>
<name>A0ABP7AGP7_9ACTN</name>
<protein>
    <submittedName>
        <fullName evidence="6">TetR/AcrR family transcriptional regulator C-terminal domain-containing protein</fullName>
    </submittedName>
</protein>
<dbReference type="EMBL" id="BAABAB010000029">
    <property type="protein sequence ID" value="GAA3632196.1"/>
    <property type="molecule type" value="Genomic_DNA"/>
</dbReference>
<accession>A0ABP7AGP7</accession>
<dbReference type="SUPFAM" id="SSF46689">
    <property type="entry name" value="Homeodomain-like"/>
    <property type="match status" value="1"/>
</dbReference>
<reference evidence="7" key="1">
    <citation type="journal article" date="2019" name="Int. J. Syst. Evol. Microbiol.">
        <title>The Global Catalogue of Microorganisms (GCM) 10K type strain sequencing project: providing services to taxonomists for standard genome sequencing and annotation.</title>
        <authorList>
            <consortium name="The Broad Institute Genomics Platform"/>
            <consortium name="The Broad Institute Genome Sequencing Center for Infectious Disease"/>
            <person name="Wu L."/>
            <person name="Ma J."/>
        </authorList>
    </citation>
    <scope>NUCLEOTIDE SEQUENCE [LARGE SCALE GENOMIC DNA]</scope>
    <source>
        <strain evidence="7">JCM 16929</strain>
    </source>
</reference>
<dbReference type="Proteomes" id="UP001501490">
    <property type="component" value="Unassembled WGS sequence"/>
</dbReference>
<evidence type="ECO:0000313" key="7">
    <source>
        <dbReference type="Proteomes" id="UP001501490"/>
    </source>
</evidence>
<dbReference type="Pfam" id="PF00440">
    <property type="entry name" value="TetR_N"/>
    <property type="match status" value="1"/>
</dbReference>
<feature type="DNA-binding region" description="H-T-H motif" evidence="4">
    <location>
        <begin position="48"/>
        <end position="67"/>
    </location>
</feature>
<dbReference type="Gene3D" id="1.10.10.60">
    <property type="entry name" value="Homeodomain-like"/>
    <property type="match status" value="1"/>
</dbReference>
<dbReference type="PANTHER" id="PTHR30055">
    <property type="entry name" value="HTH-TYPE TRANSCRIPTIONAL REGULATOR RUTR"/>
    <property type="match status" value="1"/>
</dbReference>
<sequence length="246" mass="27173">MISASDPGPVIWLRPTKPARGPVPGYSRERIAEVAIAIADAEGIEAVSMRRIAAELGTGAMTLYRYLPAKEDLYAVMIDQAFGLEPQDASGDVRADLDTLARRYRSTLLRHPWLAGMAAGRPIMGPNLLRGNERDLALLDGHDLPIEEMLGVLNLIRHWVGGEVQDELADREAARRSGLDRDAWQARMAPYMRSLIETGEFPYLERMIYEAVGTGHDERFAHGLSILLDGIEARFAAIAPSRRTAD</sequence>
<dbReference type="InterPro" id="IPR009057">
    <property type="entry name" value="Homeodomain-like_sf"/>
</dbReference>
<evidence type="ECO:0000256" key="3">
    <source>
        <dbReference type="ARBA" id="ARBA00023163"/>
    </source>
</evidence>
<keyword evidence="2 4" id="KW-0238">DNA-binding</keyword>
<evidence type="ECO:0000259" key="5">
    <source>
        <dbReference type="PROSITE" id="PS50977"/>
    </source>
</evidence>
<proteinExistence type="predicted"/>